<dbReference type="Pfam" id="PF21351">
    <property type="entry name" value="TetR_C_41"/>
    <property type="match status" value="1"/>
</dbReference>
<keyword evidence="2 4" id="KW-0238">DNA-binding</keyword>
<accession>A0A6P0HKA2</accession>
<feature type="domain" description="HTH tetR-type" evidence="6">
    <location>
        <begin position="33"/>
        <end position="93"/>
    </location>
</feature>
<sequence length="254" mass="27000">MSKPSSKASAASKLLRGGLPSVPGAGRRAQFSAATKRALVDVAERLFTEDGYTGTSLDAIVAGAEVTKGALYHHFNGKRALFEAVFERVEGEAVRVIQAAMKAHRDPWDKAVAGLRAFVDVVQQPGYRRVVVQEAPAVLGYEGVREQEERSSLAVVHDLVGQLLVDRDRPVDAGLVATFSRILFGALAAAGEVVAESDEPTDASRRVEIAFGYLISGMQLLREAGVALPTADELAEPDAIADENAADDESDTRG</sequence>
<evidence type="ECO:0000256" key="3">
    <source>
        <dbReference type="ARBA" id="ARBA00023163"/>
    </source>
</evidence>
<dbReference type="GO" id="GO:0000976">
    <property type="term" value="F:transcription cis-regulatory region binding"/>
    <property type="evidence" value="ECO:0007669"/>
    <property type="project" value="TreeGrafter"/>
</dbReference>
<keyword evidence="3" id="KW-0804">Transcription</keyword>
<dbReference type="AlphaFoldDB" id="A0A6P0HKA2"/>
<evidence type="ECO:0000259" key="6">
    <source>
        <dbReference type="PROSITE" id="PS50977"/>
    </source>
</evidence>
<comment type="caution">
    <text evidence="7">The sequence shown here is derived from an EMBL/GenBank/DDBJ whole genome shotgun (WGS) entry which is preliminary data.</text>
</comment>
<keyword evidence="1" id="KW-0805">Transcription regulation</keyword>
<gene>
    <name evidence="7" type="ORF">G3T38_10460</name>
</gene>
<name>A0A6P0HKA2_9ACTN</name>
<dbReference type="Proteomes" id="UP000468687">
    <property type="component" value="Unassembled WGS sequence"/>
</dbReference>
<dbReference type="EMBL" id="JAAGXA010000006">
    <property type="protein sequence ID" value="NEN78700.1"/>
    <property type="molecule type" value="Genomic_DNA"/>
</dbReference>
<protein>
    <submittedName>
        <fullName evidence="7">TetR/AcrR family transcriptional regulator</fullName>
    </submittedName>
</protein>
<dbReference type="PANTHER" id="PTHR30055">
    <property type="entry name" value="HTH-TYPE TRANSCRIPTIONAL REGULATOR RUTR"/>
    <property type="match status" value="1"/>
</dbReference>
<keyword evidence="8" id="KW-1185">Reference proteome</keyword>
<dbReference type="PRINTS" id="PR00455">
    <property type="entry name" value="HTHTETR"/>
</dbReference>
<dbReference type="RefSeq" id="WP_163772243.1">
    <property type="nucleotide sequence ID" value="NZ_JAAGXA010000006.1"/>
</dbReference>
<dbReference type="PROSITE" id="PS50977">
    <property type="entry name" value="HTH_TETR_2"/>
    <property type="match status" value="1"/>
</dbReference>
<organism evidence="7 8">
    <name type="scientific">Nocardioides zeae</name>
    <dbReference type="NCBI Taxonomy" id="1457234"/>
    <lineage>
        <taxon>Bacteria</taxon>
        <taxon>Bacillati</taxon>
        <taxon>Actinomycetota</taxon>
        <taxon>Actinomycetes</taxon>
        <taxon>Propionibacteriales</taxon>
        <taxon>Nocardioidaceae</taxon>
        <taxon>Nocardioides</taxon>
    </lineage>
</organism>
<dbReference type="PROSITE" id="PS01081">
    <property type="entry name" value="HTH_TETR_1"/>
    <property type="match status" value="1"/>
</dbReference>
<dbReference type="InterPro" id="IPR049484">
    <property type="entry name" value="Rv0078-like_C"/>
</dbReference>
<dbReference type="Pfam" id="PF00440">
    <property type="entry name" value="TetR_N"/>
    <property type="match status" value="1"/>
</dbReference>
<dbReference type="SUPFAM" id="SSF46689">
    <property type="entry name" value="Homeodomain-like"/>
    <property type="match status" value="1"/>
</dbReference>
<evidence type="ECO:0000256" key="4">
    <source>
        <dbReference type="PROSITE-ProRule" id="PRU00335"/>
    </source>
</evidence>
<dbReference type="GO" id="GO:0003700">
    <property type="term" value="F:DNA-binding transcription factor activity"/>
    <property type="evidence" value="ECO:0007669"/>
    <property type="project" value="TreeGrafter"/>
</dbReference>
<dbReference type="InterPro" id="IPR001647">
    <property type="entry name" value="HTH_TetR"/>
</dbReference>
<dbReference type="PANTHER" id="PTHR30055:SF234">
    <property type="entry name" value="HTH-TYPE TRANSCRIPTIONAL REGULATOR BETI"/>
    <property type="match status" value="1"/>
</dbReference>
<evidence type="ECO:0000256" key="5">
    <source>
        <dbReference type="SAM" id="MobiDB-lite"/>
    </source>
</evidence>
<reference evidence="7 8" key="1">
    <citation type="journal article" date="2014" name="Int. J. Syst. Evol. Microbiol.">
        <title>Nocardioides zeae sp. nov., isolated from the stem of Zea mays.</title>
        <authorList>
            <person name="Glaeser S.P."/>
            <person name="McInroy J.A."/>
            <person name="Busse H.J."/>
            <person name="Kampfer P."/>
        </authorList>
    </citation>
    <scope>NUCLEOTIDE SEQUENCE [LARGE SCALE GENOMIC DNA]</scope>
    <source>
        <strain evidence="7 8">JCM 30728</strain>
    </source>
</reference>
<evidence type="ECO:0000313" key="7">
    <source>
        <dbReference type="EMBL" id="NEN78700.1"/>
    </source>
</evidence>
<feature type="region of interest" description="Disordered" evidence="5">
    <location>
        <begin position="233"/>
        <end position="254"/>
    </location>
</feature>
<dbReference type="InterPro" id="IPR023772">
    <property type="entry name" value="DNA-bd_HTH_TetR-type_CS"/>
</dbReference>
<evidence type="ECO:0000313" key="8">
    <source>
        <dbReference type="Proteomes" id="UP000468687"/>
    </source>
</evidence>
<dbReference type="Gene3D" id="1.10.357.10">
    <property type="entry name" value="Tetracycline Repressor, domain 2"/>
    <property type="match status" value="1"/>
</dbReference>
<evidence type="ECO:0000256" key="1">
    <source>
        <dbReference type="ARBA" id="ARBA00023015"/>
    </source>
</evidence>
<proteinExistence type="predicted"/>
<dbReference type="InterPro" id="IPR009057">
    <property type="entry name" value="Homeodomain-like_sf"/>
</dbReference>
<dbReference type="InterPro" id="IPR050109">
    <property type="entry name" value="HTH-type_TetR-like_transc_reg"/>
</dbReference>
<feature type="DNA-binding region" description="H-T-H motif" evidence="4">
    <location>
        <begin position="56"/>
        <end position="75"/>
    </location>
</feature>
<evidence type="ECO:0000256" key="2">
    <source>
        <dbReference type="ARBA" id="ARBA00023125"/>
    </source>
</evidence>